<accession>A0A810KUP4</accession>
<dbReference type="RefSeq" id="WP_157035264.1">
    <property type="nucleotide sequence ID" value="NZ_AP023354.1"/>
</dbReference>
<proteinExistence type="predicted"/>
<evidence type="ECO:0000313" key="2">
    <source>
        <dbReference type="EMBL" id="BCJ26890.1"/>
    </source>
</evidence>
<dbReference type="OrthoDB" id="3386372at2"/>
<feature type="region of interest" description="Disordered" evidence="1">
    <location>
        <begin position="1"/>
        <end position="28"/>
    </location>
</feature>
<organism evidence="2 3">
    <name type="scientific">Actinocatenispora sera</name>
    <dbReference type="NCBI Taxonomy" id="390989"/>
    <lineage>
        <taxon>Bacteria</taxon>
        <taxon>Bacillati</taxon>
        <taxon>Actinomycetota</taxon>
        <taxon>Actinomycetes</taxon>
        <taxon>Micromonosporales</taxon>
        <taxon>Micromonosporaceae</taxon>
        <taxon>Actinocatenispora</taxon>
    </lineage>
</organism>
<dbReference type="EMBL" id="AP023354">
    <property type="protein sequence ID" value="BCJ26890.1"/>
    <property type="molecule type" value="Genomic_DNA"/>
</dbReference>
<sequence length="183" mass="20552">MPDTDLLTTARRRYPTGDQVQGRISDKPWGDGRTGVIVDLGTRPPFGFIDALHLPYQAQQWPAIGREAPFEVLQHRPGQVRLYPLDPDMRSHRPTLCRLTSEAWEELCARHPVGSTVTATVTSVYPSNREYVTEFDGHHAVLEYDEPAPTVGAVGRYRVVRLLHATQRIRLAATTQDANSRQA</sequence>
<evidence type="ECO:0000313" key="3">
    <source>
        <dbReference type="Proteomes" id="UP000680750"/>
    </source>
</evidence>
<protein>
    <submittedName>
        <fullName evidence="2">Uncharacterized protein</fullName>
    </submittedName>
</protein>
<name>A0A810KUP4_9ACTN</name>
<gene>
    <name evidence="2" type="ORF">Asera_09980</name>
</gene>
<dbReference type="AlphaFoldDB" id="A0A810KUP4"/>
<keyword evidence="3" id="KW-1185">Reference proteome</keyword>
<evidence type="ECO:0000256" key="1">
    <source>
        <dbReference type="SAM" id="MobiDB-lite"/>
    </source>
</evidence>
<dbReference type="KEGG" id="aser:Asera_09980"/>
<dbReference type="Proteomes" id="UP000680750">
    <property type="component" value="Chromosome"/>
</dbReference>
<reference evidence="2" key="1">
    <citation type="submission" date="2020-08" db="EMBL/GenBank/DDBJ databases">
        <title>Whole genome shotgun sequence of Actinocatenispora sera NBRC 101916.</title>
        <authorList>
            <person name="Komaki H."/>
            <person name="Tamura T."/>
        </authorList>
    </citation>
    <scope>NUCLEOTIDE SEQUENCE</scope>
    <source>
        <strain evidence="2">NBRC 101916</strain>
    </source>
</reference>